<protein>
    <submittedName>
        <fullName evidence="1">Uncharacterized protein</fullName>
    </submittedName>
</protein>
<dbReference type="RefSeq" id="WP_236892198.1">
    <property type="nucleotide sequence ID" value="NZ_AP024488.1"/>
</dbReference>
<evidence type="ECO:0000313" key="1">
    <source>
        <dbReference type="EMBL" id="BCS95860.1"/>
    </source>
</evidence>
<dbReference type="Proteomes" id="UP001320148">
    <property type="component" value="Chromosome"/>
</dbReference>
<gene>
    <name evidence="1" type="ORF">DSLASN_14920</name>
</gene>
<dbReference type="EMBL" id="AP024488">
    <property type="protein sequence ID" value="BCS95860.1"/>
    <property type="molecule type" value="Genomic_DNA"/>
</dbReference>
<sequence length="688" mass="79443">MTMQKKATPGVKPTHRVPVILLTVLCALLMGASPLYAISRLSERQLVLESGQSNEKPKVSVSNEKNRTLWISTVGQVYMKESLSPKERASLFKILEHRLGIQKDGSLDVTAARQTAAQLSNYTKLKKKPFSNIYFDDKLNLTGYNYVYLETCVLNRTTEADRFVRYFENGFYPNRSLFVKEEYYYKILYYYLYLTQESLVNAVNSAVATLSESRGAAPDFPDSRIKSLETTVAVCIELDNLKQRGQDASESPWERIFTSEECAWIDASIAYFTSMETHIALNSYDWFKRYLPLSISSRIIAHSIRQTWVEQSASHRTVLPLMLFINQGTKQFSVEKLFNETLSMLKMDNREVDLVVLSAMKSWLLKQIEQGIKVEDRTTYKKILDELNVCPTGWIFYNLYSCRKPLASLKQFATEWESFDLDKRQRLFDTEVQPLYYEAKANIDIVFSDLEKIFGGEEIYGSQYKASSINHIFHRYRGEIDYTFEYLQTGLYEDNLSEARLPLANASRSCLHDFTAAFVKAPDVRVNHVNLLNAYTLLFRELAAQGKVSILSRHENEMEEFIRSETFKLGSALGHEEDNRYAIYRIIADTYLANPRLRTQALKVAERSFNLARSYYIDAARREGFISGTLPGAFSTDATEVDDYERQYEYFQVIAEKLGKKILLLLPQEDVDLYNRMRDSRNPEGYLL</sequence>
<keyword evidence="2" id="KW-1185">Reference proteome</keyword>
<proteinExistence type="predicted"/>
<name>A0ABN6F2U5_9BACT</name>
<organism evidence="1 2">
    <name type="scientific">Desulfoluna limicola</name>
    <dbReference type="NCBI Taxonomy" id="2810562"/>
    <lineage>
        <taxon>Bacteria</taxon>
        <taxon>Pseudomonadati</taxon>
        <taxon>Thermodesulfobacteriota</taxon>
        <taxon>Desulfobacteria</taxon>
        <taxon>Desulfobacterales</taxon>
        <taxon>Desulfolunaceae</taxon>
        <taxon>Desulfoluna</taxon>
    </lineage>
</organism>
<evidence type="ECO:0000313" key="2">
    <source>
        <dbReference type="Proteomes" id="UP001320148"/>
    </source>
</evidence>
<accession>A0ABN6F2U5</accession>
<reference evidence="1 2" key="1">
    <citation type="submission" date="2021-02" db="EMBL/GenBank/DDBJ databases">
        <title>Complete genome of Desulfoluna sp. strain ASN36.</title>
        <authorList>
            <person name="Takahashi A."/>
            <person name="Kojima H."/>
            <person name="Fukui M."/>
        </authorList>
    </citation>
    <scope>NUCLEOTIDE SEQUENCE [LARGE SCALE GENOMIC DNA]</scope>
    <source>
        <strain evidence="1 2">ASN36</strain>
    </source>
</reference>